<evidence type="ECO:0000256" key="1">
    <source>
        <dbReference type="SAM" id="MobiDB-lite"/>
    </source>
</evidence>
<protein>
    <submittedName>
        <fullName evidence="2">Uncharacterized protein</fullName>
    </submittedName>
</protein>
<evidence type="ECO:0000313" key="2">
    <source>
        <dbReference type="EMBL" id="PAV72512.1"/>
    </source>
</evidence>
<dbReference type="EMBL" id="LIAE01008772">
    <property type="protein sequence ID" value="PAV72512.1"/>
    <property type="molecule type" value="Genomic_DNA"/>
</dbReference>
<organism evidence="2 3">
    <name type="scientific">Diploscapter pachys</name>
    <dbReference type="NCBI Taxonomy" id="2018661"/>
    <lineage>
        <taxon>Eukaryota</taxon>
        <taxon>Metazoa</taxon>
        <taxon>Ecdysozoa</taxon>
        <taxon>Nematoda</taxon>
        <taxon>Chromadorea</taxon>
        <taxon>Rhabditida</taxon>
        <taxon>Rhabditina</taxon>
        <taxon>Rhabditomorpha</taxon>
        <taxon>Rhabditoidea</taxon>
        <taxon>Rhabditidae</taxon>
        <taxon>Diploscapter</taxon>
    </lineage>
</organism>
<feature type="region of interest" description="Disordered" evidence="1">
    <location>
        <begin position="183"/>
        <end position="217"/>
    </location>
</feature>
<feature type="compositionally biased region" description="Low complexity" evidence="1">
    <location>
        <begin position="290"/>
        <end position="308"/>
    </location>
</feature>
<comment type="caution">
    <text evidence="2">The sequence shown here is derived from an EMBL/GenBank/DDBJ whole genome shotgun (WGS) entry which is preliminary data.</text>
</comment>
<feature type="region of interest" description="Disordered" evidence="1">
    <location>
        <begin position="86"/>
        <end position="137"/>
    </location>
</feature>
<accession>A0A2A2KF63</accession>
<keyword evidence="3" id="KW-1185">Reference proteome</keyword>
<feature type="compositionally biased region" description="Basic residues" evidence="1">
    <location>
        <begin position="100"/>
        <end position="114"/>
    </location>
</feature>
<dbReference type="AlphaFoldDB" id="A0A2A2KF63"/>
<sequence length="308" mass="31091">MVPAVARDFMPRIRNAADQSRMAIGDPAKREEGRLHPAFGEQVEHRAGVRLHPARDRVPVGAVDRAFERADLKPFLDIDRQAVAERLRRHGPTRRASGWGRHHGRGAGRQRRQPLRSPPPRYGRPRPSRPTAAAMRSASLDAGAAGAACGSASVAAGASSVVVSSTSGSDVTSSDASATIGANAGASATGSTTIGSGSRGASATGSSHCGVRGTKRRIGVTSSMAGSSMVVSGSASTVPTAGSIATGSGVTAASVTGSGSGSGARCTTVGVKLAGRSASRSRTTWRTRRPSISSCPSSAAASITRAAS</sequence>
<feature type="region of interest" description="Disordered" evidence="1">
    <location>
        <begin position="275"/>
        <end position="308"/>
    </location>
</feature>
<proteinExistence type="predicted"/>
<reference evidence="2 3" key="1">
    <citation type="journal article" date="2017" name="Curr. Biol.">
        <title>Genome architecture and evolution of a unichromosomal asexual nematode.</title>
        <authorList>
            <person name="Fradin H."/>
            <person name="Zegar C."/>
            <person name="Gutwein M."/>
            <person name="Lucas J."/>
            <person name="Kovtun M."/>
            <person name="Corcoran D."/>
            <person name="Baugh L.R."/>
            <person name="Kiontke K."/>
            <person name="Gunsalus K."/>
            <person name="Fitch D.H."/>
            <person name="Piano F."/>
        </authorList>
    </citation>
    <scope>NUCLEOTIDE SEQUENCE [LARGE SCALE GENOMIC DNA]</scope>
    <source>
        <strain evidence="2">PF1309</strain>
    </source>
</reference>
<dbReference type="Proteomes" id="UP000218231">
    <property type="component" value="Unassembled WGS sequence"/>
</dbReference>
<evidence type="ECO:0000313" key="3">
    <source>
        <dbReference type="Proteomes" id="UP000218231"/>
    </source>
</evidence>
<feature type="compositionally biased region" description="Low complexity" evidence="1">
    <location>
        <begin position="183"/>
        <end position="207"/>
    </location>
</feature>
<name>A0A2A2KF63_9BILA</name>
<gene>
    <name evidence="2" type="ORF">WR25_09981</name>
</gene>